<feature type="modified residue" description="4-aspartylphosphate" evidence="2">
    <location>
        <position position="55"/>
    </location>
</feature>
<dbReference type="InterPro" id="IPR036388">
    <property type="entry name" value="WH-like_DNA-bd_sf"/>
</dbReference>
<evidence type="ECO:0000313" key="7">
    <source>
        <dbReference type="Proteomes" id="UP000243950"/>
    </source>
</evidence>
<dbReference type="GO" id="GO:0032993">
    <property type="term" value="C:protein-DNA complex"/>
    <property type="evidence" value="ECO:0007669"/>
    <property type="project" value="TreeGrafter"/>
</dbReference>
<evidence type="ECO:0000313" key="6">
    <source>
        <dbReference type="EMBL" id="SFE07242.1"/>
    </source>
</evidence>
<dbReference type="Pfam" id="PF00072">
    <property type="entry name" value="Response_reg"/>
    <property type="match status" value="1"/>
</dbReference>
<feature type="DNA-binding region" description="OmpR/PhoB-type" evidence="3">
    <location>
        <begin position="129"/>
        <end position="228"/>
    </location>
</feature>
<dbReference type="SMART" id="SM00448">
    <property type="entry name" value="REC"/>
    <property type="match status" value="1"/>
</dbReference>
<dbReference type="EMBL" id="FOMO01000008">
    <property type="protein sequence ID" value="SFE07242.1"/>
    <property type="molecule type" value="Genomic_DNA"/>
</dbReference>
<dbReference type="GO" id="GO:0000156">
    <property type="term" value="F:phosphorelay response regulator activity"/>
    <property type="evidence" value="ECO:0007669"/>
    <property type="project" value="TreeGrafter"/>
</dbReference>
<dbReference type="GO" id="GO:0006355">
    <property type="term" value="P:regulation of DNA-templated transcription"/>
    <property type="evidence" value="ECO:0007669"/>
    <property type="project" value="InterPro"/>
</dbReference>
<dbReference type="InterPro" id="IPR001789">
    <property type="entry name" value="Sig_transdc_resp-reg_receiver"/>
</dbReference>
<accession>A0A1I1XIW5</accession>
<dbReference type="Proteomes" id="UP000243950">
    <property type="component" value="Unassembled WGS sequence"/>
</dbReference>
<dbReference type="GO" id="GO:0000976">
    <property type="term" value="F:transcription cis-regulatory region binding"/>
    <property type="evidence" value="ECO:0007669"/>
    <property type="project" value="TreeGrafter"/>
</dbReference>
<dbReference type="CDD" id="cd00383">
    <property type="entry name" value="trans_reg_C"/>
    <property type="match status" value="1"/>
</dbReference>
<dbReference type="PANTHER" id="PTHR48111">
    <property type="entry name" value="REGULATOR OF RPOS"/>
    <property type="match status" value="1"/>
</dbReference>
<evidence type="ECO:0000256" key="2">
    <source>
        <dbReference type="PROSITE-ProRule" id="PRU00169"/>
    </source>
</evidence>
<gene>
    <name evidence="6" type="ORF">SAMN05216372_10843</name>
</gene>
<protein>
    <submittedName>
        <fullName evidence="6">Two-component system, OmpR family, KDP operon response regulator KdpE</fullName>
    </submittedName>
</protein>
<organism evidence="6 7">
    <name type="scientific">Pseudomonas straminea</name>
    <dbReference type="NCBI Taxonomy" id="47882"/>
    <lineage>
        <taxon>Bacteria</taxon>
        <taxon>Pseudomonadati</taxon>
        <taxon>Pseudomonadota</taxon>
        <taxon>Gammaproteobacteria</taxon>
        <taxon>Pseudomonadales</taxon>
        <taxon>Pseudomonadaceae</taxon>
        <taxon>Phytopseudomonas</taxon>
    </lineage>
</organism>
<dbReference type="PANTHER" id="PTHR48111:SF50">
    <property type="entry name" value="KDP OPERON TRANSCRIPTIONAL REGULATORY PROTEIN KDPE"/>
    <property type="match status" value="1"/>
</dbReference>
<feature type="domain" description="Response regulatory" evidence="4">
    <location>
        <begin position="6"/>
        <end position="119"/>
    </location>
</feature>
<sequence>MNEAPRVLLIDDDKSVRKQLRTGLASQSFTVLEAATGARGLTLAASQAPHLIILDASLPDMDASQVLRELRAWSTAPLLVLSAREGEEEKARLLDLGATDYAAKSVAIQEFVDRARALLSNAAQALVLQPAVRSGHLHVDLSRRLVTLRGEEVSLSRKEYAVLEILARNHGRIIAAEHLIRLVWGASHLGDSRSLRTVVGRLRHKLQNGAGSVRVIQTIVGVGYRLNAKEC</sequence>
<dbReference type="RefSeq" id="WP_093505982.1">
    <property type="nucleotide sequence ID" value="NZ_BSSG01000008.1"/>
</dbReference>
<feature type="domain" description="OmpR/PhoB-type" evidence="5">
    <location>
        <begin position="129"/>
        <end position="228"/>
    </location>
</feature>
<dbReference type="SMART" id="SM00862">
    <property type="entry name" value="Trans_reg_C"/>
    <property type="match status" value="1"/>
</dbReference>
<evidence type="ECO:0000256" key="1">
    <source>
        <dbReference type="ARBA" id="ARBA00023125"/>
    </source>
</evidence>
<keyword evidence="1 3" id="KW-0238">DNA-binding</keyword>
<dbReference type="Pfam" id="PF00486">
    <property type="entry name" value="Trans_reg_C"/>
    <property type="match status" value="1"/>
</dbReference>
<dbReference type="InterPro" id="IPR001867">
    <property type="entry name" value="OmpR/PhoB-type_DNA-bd"/>
</dbReference>
<dbReference type="AlphaFoldDB" id="A0A1I1XIW5"/>
<evidence type="ECO:0000259" key="5">
    <source>
        <dbReference type="PROSITE" id="PS51755"/>
    </source>
</evidence>
<dbReference type="InterPro" id="IPR011006">
    <property type="entry name" value="CheY-like_superfamily"/>
</dbReference>
<dbReference type="GO" id="GO:0005829">
    <property type="term" value="C:cytosol"/>
    <property type="evidence" value="ECO:0007669"/>
    <property type="project" value="TreeGrafter"/>
</dbReference>
<evidence type="ECO:0000256" key="3">
    <source>
        <dbReference type="PROSITE-ProRule" id="PRU01091"/>
    </source>
</evidence>
<proteinExistence type="predicted"/>
<dbReference type="SUPFAM" id="SSF52172">
    <property type="entry name" value="CheY-like"/>
    <property type="match status" value="1"/>
</dbReference>
<keyword evidence="2" id="KW-0597">Phosphoprotein</keyword>
<name>A0A1I1XIW5_PSEOC</name>
<dbReference type="InterPro" id="IPR039420">
    <property type="entry name" value="WalR-like"/>
</dbReference>
<dbReference type="PROSITE" id="PS50110">
    <property type="entry name" value="RESPONSE_REGULATORY"/>
    <property type="match status" value="1"/>
</dbReference>
<keyword evidence="7" id="KW-1185">Reference proteome</keyword>
<dbReference type="PROSITE" id="PS51755">
    <property type="entry name" value="OMPR_PHOB"/>
    <property type="match status" value="1"/>
</dbReference>
<reference evidence="7" key="1">
    <citation type="submission" date="2016-10" db="EMBL/GenBank/DDBJ databases">
        <authorList>
            <person name="Varghese N."/>
            <person name="Submissions S."/>
        </authorList>
    </citation>
    <scope>NUCLEOTIDE SEQUENCE [LARGE SCALE GENOMIC DNA]</scope>
    <source>
        <strain evidence="7">JCM 2783</strain>
    </source>
</reference>
<evidence type="ECO:0000259" key="4">
    <source>
        <dbReference type="PROSITE" id="PS50110"/>
    </source>
</evidence>
<dbReference type="Gene3D" id="3.40.50.2300">
    <property type="match status" value="1"/>
</dbReference>
<dbReference type="Gene3D" id="1.10.10.10">
    <property type="entry name" value="Winged helix-like DNA-binding domain superfamily/Winged helix DNA-binding domain"/>
    <property type="match status" value="1"/>
</dbReference>